<dbReference type="AlphaFoldDB" id="U4LHT1"/>
<feature type="compositionally biased region" description="Basic and acidic residues" evidence="1">
    <location>
        <begin position="85"/>
        <end position="96"/>
    </location>
</feature>
<protein>
    <submittedName>
        <fullName evidence="2">Uncharacterized protein</fullName>
    </submittedName>
</protein>
<feature type="region of interest" description="Disordered" evidence="1">
    <location>
        <begin position="222"/>
        <end position="259"/>
    </location>
</feature>
<name>U4LHT1_PYROM</name>
<sequence>MADEIKTEAAATLNAAPMVPSMEGVASASTSADATVAHTDLAQHSDQILLDPIIAAEQPTNAIIENHSTAVDGVEAMDVLQAQLEKAEQDAEKEAADDGDVDMEDPHEYSDDGSEYQPEQDSPQPQNKTPKQAKQSATGAAGQSAPKTPKTPKTPAGLRGVRTGRIDKSDSPAGPSNLRCPVKGCGQTFTGRNPRQSLWHHLKYYATRGLPDRADFEKLHGEAHAQMKREAEPKGTPVERNRISSSDYRKKNPEKAKTSARLSNFRARARKKGLTSDAEVEEAVSKWEREWQDKQAKEASEYFSGILLSAFE</sequence>
<accession>U4LHT1</accession>
<dbReference type="Proteomes" id="UP000018144">
    <property type="component" value="Unassembled WGS sequence"/>
</dbReference>
<evidence type="ECO:0000256" key="1">
    <source>
        <dbReference type="SAM" id="MobiDB-lite"/>
    </source>
</evidence>
<evidence type="ECO:0000313" key="2">
    <source>
        <dbReference type="EMBL" id="CCX11721.1"/>
    </source>
</evidence>
<reference evidence="2 3" key="1">
    <citation type="journal article" date="2013" name="PLoS Genet.">
        <title>The genome and development-dependent transcriptomes of Pyronema confluens: a window into fungal evolution.</title>
        <authorList>
            <person name="Traeger S."/>
            <person name="Altegoer F."/>
            <person name="Freitag M."/>
            <person name="Gabaldon T."/>
            <person name="Kempken F."/>
            <person name="Kumar A."/>
            <person name="Marcet-Houben M."/>
            <person name="Poggeler S."/>
            <person name="Stajich J.E."/>
            <person name="Nowrousian M."/>
        </authorList>
    </citation>
    <scope>NUCLEOTIDE SEQUENCE [LARGE SCALE GENOMIC DNA]</scope>
    <source>
        <strain evidence="3">CBS 100304</strain>
        <tissue evidence="2">Vegetative mycelium</tissue>
    </source>
</reference>
<keyword evidence="3" id="KW-1185">Reference proteome</keyword>
<feature type="compositionally biased region" description="Polar residues" evidence="1">
    <location>
        <begin position="117"/>
        <end position="138"/>
    </location>
</feature>
<feature type="compositionally biased region" description="Basic and acidic residues" evidence="1">
    <location>
        <begin position="222"/>
        <end position="257"/>
    </location>
</feature>
<dbReference type="EMBL" id="HF935642">
    <property type="protein sequence ID" value="CCX11721.1"/>
    <property type="molecule type" value="Genomic_DNA"/>
</dbReference>
<organism evidence="2 3">
    <name type="scientific">Pyronema omphalodes (strain CBS 100304)</name>
    <name type="common">Pyronema confluens</name>
    <dbReference type="NCBI Taxonomy" id="1076935"/>
    <lineage>
        <taxon>Eukaryota</taxon>
        <taxon>Fungi</taxon>
        <taxon>Dikarya</taxon>
        <taxon>Ascomycota</taxon>
        <taxon>Pezizomycotina</taxon>
        <taxon>Pezizomycetes</taxon>
        <taxon>Pezizales</taxon>
        <taxon>Pyronemataceae</taxon>
        <taxon>Pyronema</taxon>
    </lineage>
</organism>
<evidence type="ECO:0000313" key="3">
    <source>
        <dbReference type="Proteomes" id="UP000018144"/>
    </source>
</evidence>
<feature type="compositionally biased region" description="Low complexity" evidence="1">
    <location>
        <begin position="146"/>
        <end position="155"/>
    </location>
</feature>
<proteinExistence type="predicted"/>
<dbReference type="OrthoDB" id="5409316at2759"/>
<gene>
    <name evidence="2" type="ORF">PCON_11315</name>
</gene>
<feature type="region of interest" description="Disordered" evidence="1">
    <location>
        <begin position="85"/>
        <end position="183"/>
    </location>
</feature>